<evidence type="ECO:0008006" key="3">
    <source>
        <dbReference type="Google" id="ProtNLM"/>
    </source>
</evidence>
<dbReference type="Proteomes" id="UP000295212">
    <property type="component" value="Unassembled WGS sequence"/>
</dbReference>
<organism evidence="1 2">
    <name type="scientific">Halomonas ventosae</name>
    <dbReference type="NCBI Taxonomy" id="229007"/>
    <lineage>
        <taxon>Bacteria</taxon>
        <taxon>Pseudomonadati</taxon>
        <taxon>Pseudomonadota</taxon>
        <taxon>Gammaproteobacteria</taxon>
        <taxon>Oceanospirillales</taxon>
        <taxon>Halomonadaceae</taxon>
        <taxon>Halomonas</taxon>
    </lineage>
</organism>
<comment type="caution">
    <text evidence="1">The sequence shown here is derived from an EMBL/GenBank/DDBJ whole genome shotgun (WGS) entry which is preliminary data.</text>
</comment>
<proteinExistence type="predicted"/>
<protein>
    <recommendedName>
        <fullName evidence="3">Integrase-like protein</fullName>
    </recommendedName>
</protein>
<dbReference type="EMBL" id="SNZJ01000024">
    <property type="protein sequence ID" value="TDR50489.1"/>
    <property type="molecule type" value="Genomic_DNA"/>
</dbReference>
<gene>
    <name evidence="1" type="ORF">DFP85_1241</name>
</gene>
<name>A0A4R6ZF90_9GAMM</name>
<evidence type="ECO:0000313" key="1">
    <source>
        <dbReference type="EMBL" id="TDR50489.1"/>
    </source>
</evidence>
<feature type="non-terminal residue" evidence="1">
    <location>
        <position position="1"/>
    </location>
</feature>
<sequence length="32" mass="3697">QYNWHRPHASLDYHPPVSRLGLSVNNLMGLHS</sequence>
<accession>A0A4R6ZF90</accession>
<reference evidence="1 2" key="1">
    <citation type="submission" date="2019-03" db="EMBL/GenBank/DDBJ databases">
        <title>Genomic Encyclopedia of Type Strains, Phase III (KMG-III): the genomes of soil and plant-associated and newly described type strains.</title>
        <authorList>
            <person name="Whitman W."/>
        </authorList>
    </citation>
    <scope>NUCLEOTIDE SEQUENCE [LARGE SCALE GENOMIC DNA]</scope>
    <source>
        <strain evidence="1 2">CECT 5797</strain>
    </source>
</reference>
<evidence type="ECO:0000313" key="2">
    <source>
        <dbReference type="Proteomes" id="UP000295212"/>
    </source>
</evidence>
<dbReference type="AlphaFoldDB" id="A0A4R6ZF90"/>